<dbReference type="AlphaFoldDB" id="A0A167N3D9"/>
<dbReference type="PRINTS" id="PR00081">
    <property type="entry name" value="GDHRDH"/>
</dbReference>
<keyword evidence="5" id="KW-1185">Reference proteome</keyword>
<proteinExistence type="inferred from homology"/>
<dbReference type="InterPro" id="IPR036291">
    <property type="entry name" value="NAD(P)-bd_dom_sf"/>
</dbReference>
<dbReference type="GO" id="GO:0016491">
    <property type="term" value="F:oxidoreductase activity"/>
    <property type="evidence" value="ECO:0007669"/>
    <property type="project" value="UniProtKB-KW"/>
</dbReference>
<dbReference type="PANTHER" id="PTHR24320:SF236">
    <property type="entry name" value="SHORT-CHAIN DEHYDROGENASE-RELATED"/>
    <property type="match status" value="1"/>
</dbReference>
<organism evidence="4 5">
    <name type="scientific">Calocera viscosa (strain TUFC12733)</name>
    <dbReference type="NCBI Taxonomy" id="1330018"/>
    <lineage>
        <taxon>Eukaryota</taxon>
        <taxon>Fungi</taxon>
        <taxon>Dikarya</taxon>
        <taxon>Basidiomycota</taxon>
        <taxon>Agaricomycotina</taxon>
        <taxon>Dacrymycetes</taxon>
        <taxon>Dacrymycetales</taxon>
        <taxon>Dacrymycetaceae</taxon>
        <taxon>Calocera</taxon>
    </lineage>
</organism>
<protein>
    <submittedName>
        <fullName evidence="4">NAD-P-binding protein</fullName>
    </submittedName>
</protein>
<sequence>MGNLLSFIFPPKSKFSFDDIPDQTGKIAIVTGGNSGIGMLTCKILLAKGAKVYMASRSPDRARPVIDQLKKATGKSNIYLLQLDLADLYSVRKAADEFLRKESQLHMLFNNGGVMTPPIEQLTEQGYDLQFGTTVLGHAYLTKLLLPVLLSTAESAPGSVRVVNTSSSGHTHAFEGGMDLKTLIDGPPRTKAGTWQMYYQSKWGNATYSNELARRYGDQGVVSIAFDPGNIRTDLHKNMPKVGYFILVSEALAPPFGGLSMLYAGTMPEAAHMNGQYLVPWVRLGKPRPDTQDPTQGAKLWQWCEEQIAKL</sequence>
<dbReference type="SUPFAM" id="SSF51735">
    <property type="entry name" value="NAD(P)-binding Rossmann-fold domains"/>
    <property type="match status" value="1"/>
</dbReference>
<evidence type="ECO:0000256" key="3">
    <source>
        <dbReference type="ARBA" id="ARBA00023002"/>
    </source>
</evidence>
<dbReference type="EMBL" id="KV417280">
    <property type="protein sequence ID" value="KZO97300.1"/>
    <property type="molecule type" value="Genomic_DNA"/>
</dbReference>
<dbReference type="PANTHER" id="PTHR24320">
    <property type="entry name" value="RETINOL DEHYDROGENASE"/>
    <property type="match status" value="1"/>
</dbReference>
<keyword evidence="3" id="KW-0560">Oxidoreductase</keyword>
<dbReference type="STRING" id="1330018.A0A167N3D9"/>
<comment type="similarity">
    <text evidence="1">Belongs to the short-chain dehydrogenases/reductases (SDR) family.</text>
</comment>
<dbReference type="Pfam" id="PF00106">
    <property type="entry name" value="adh_short"/>
    <property type="match status" value="1"/>
</dbReference>
<reference evidence="4 5" key="1">
    <citation type="journal article" date="2016" name="Mol. Biol. Evol.">
        <title>Comparative Genomics of Early-Diverging Mushroom-Forming Fungi Provides Insights into the Origins of Lignocellulose Decay Capabilities.</title>
        <authorList>
            <person name="Nagy L.G."/>
            <person name="Riley R."/>
            <person name="Tritt A."/>
            <person name="Adam C."/>
            <person name="Daum C."/>
            <person name="Floudas D."/>
            <person name="Sun H."/>
            <person name="Yadav J.S."/>
            <person name="Pangilinan J."/>
            <person name="Larsson K.H."/>
            <person name="Matsuura K."/>
            <person name="Barry K."/>
            <person name="Labutti K."/>
            <person name="Kuo R."/>
            <person name="Ohm R.A."/>
            <person name="Bhattacharya S.S."/>
            <person name="Shirouzu T."/>
            <person name="Yoshinaga Y."/>
            <person name="Martin F.M."/>
            <person name="Grigoriev I.V."/>
            <person name="Hibbett D.S."/>
        </authorList>
    </citation>
    <scope>NUCLEOTIDE SEQUENCE [LARGE SCALE GENOMIC DNA]</scope>
    <source>
        <strain evidence="4 5">TUFC12733</strain>
    </source>
</reference>
<dbReference type="OrthoDB" id="191139at2759"/>
<dbReference type="InterPro" id="IPR002347">
    <property type="entry name" value="SDR_fam"/>
</dbReference>
<name>A0A167N3D9_CALVF</name>
<dbReference type="Gene3D" id="3.40.50.720">
    <property type="entry name" value="NAD(P)-binding Rossmann-like Domain"/>
    <property type="match status" value="1"/>
</dbReference>
<evidence type="ECO:0000313" key="5">
    <source>
        <dbReference type="Proteomes" id="UP000076738"/>
    </source>
</evidence>
<accession>A0A167N3D9</accession>
<keyword evidence="2" id="KW-0521">NADP</keyword>
<dbReference type="Proteomes" id="UP000076738">
    <property type="component" value="Unassembled WGS sequence"/>
</dbReference>
<gene>
    <name evidence="4" type="ORF">CALVIDRAFT_480280</name>
</gene>
<evidence type="ECO:0000313" key="4">
    <source>
        <dbReference type="EMBL" id="KZO97300.1"/>
    </source>
</evidence>
<evidence type="ECO:0000256" key="2">
    <source>
        <dbReference type="ARBA" id="ARBA00022857"/>
    </source>
</evidence>
<evidence type="ECO:0000256" key="1">
    <source>
        <dbReference type="ARBA" id="ARBA00006484"/>
    </source>
</evidence>